<gene>
    <name evidence="3" type="ORF">HNR42_001053</name>
</gene>
<organism evidence="3 4">
    <name type="scientific">Deinobacterium chartae</name>
    <dbReference type="NCBI Taxonomy" id="521158"/>
    <lineage>
        <taxon>Bacteria</taxon>
        <taxon>Thermotogati</taxon>
        <taxon>Deinococcota</taxon>
        <taxon>Deinococci</taxon>
        <taxon>Deinococcales</taxon>
        <taxon>Deinococcaceae</taxon>
        <taxon>Deinobacterium</taxon>
    </lineage>
</organism>
<feature type="domain" description="Smf/DprA SLOG" evidence="2">
    <location>
        <begin position="89"/>
        <end position="277"/>
    </location>
</feature>
<dbReference type="AlphaFoldDB" id="A0A841HXK9"/>
<evidence type="ECO:0000256" key="1">
    <source>
        <dbReference type="ARBA" id="ARBA00006525"/>
    </source>
</evidence>
<comment type="similarity">
    <text evidence="1">Belongs to the DprA/Smf family.</text>
</comment>
<dbReference type="Gene3D" id="3.40.50.450">
    <property type="match status" value="1"/>
</dbReference>
<dbReference type="GO" id="GO:0009294">
    <property type="term" value="P:DNA-mediated transformation"/>
    <property type="evidence" value="ECO:0007669"/>
    <property type="project" value="InterPro"/>
</dbReference>
<keyword evidence="4" id="KW-1185">Reference proteome</keyword>
<name>A0A841HXK9_9DEIO</name>
<dbReference type="RefSeq" id="WP_183985273.1">
    <property type="nucleotide sequence ID" value="NZ_JACHHG010000003.1"/>
</dbReference>
<dbReference type="EMBL" id="JACHHG010000003">
    <property type="protein sequence ID" value="MBB6097636.1"/>
    <property type="molecule type" value="Genomic_DNA"/>
</dbReference>
<evidence type="ECO:0000313" key="4">
    <source>
        <dbReference type="Proteomes" id="UP000569951"/>
    </source>
</evidence>
<evidence type="ECO:0000313" key="3">
    <source>
        <dbReference type="EMBL" id="MBB6097636.1"/>
    </source>
</evidence>
<dbReference type="Pfam" id="PF02481">
    <property type="entry name" value="DNA_processg_A"/>
    <property type="match status" value="1"/>
</dbReference>
<proteinExistence type="inferred from homology"/>
<accession>A0A841HXK9</accession>
<dbReference type="InterPro" id="IPR003488">
    <property type="entry name" value="DprA"/>
</dbReference>
<protein>
    <submittedName>
        <fullName evidence="3">DNA processing protein</fullName>
    </submittedName>
</protein>
<dbReference type="Proteomes" id="UP000569951">
    <property type="component" value="Unassembled WGS sequence"/>
</dbReference>
<comment type="caution">
    <text evidence="3">The sequence shown here is derived from an EMBL/GenBank/DDBJ whole genome shotgun (WGS) entry which is preliminary data.</text>
</comment>
<evidence type="ECO:0000259" key="2">
    <source>
        <dbReference type="Pfam" id="PF02481"/>
    </source>
</evidence>
<sequence>MKAASPTPAMDHPATFPLLTASKLHGVGARTLSRIAREIRQWGAGTDPERVVRSDPRVAQALSETGALEAATRLARADLQAARAQGASILCELDDAYPALLRPVPDRPALLYVLGALRGQDPRNVAVVGTQEPTRDGQRTAARIAGRYALEGWSVVSGLALGIDAAAHTAALEAGGHTVAVLAHGLDTLSPPRHRELAQRIVAAGGALLSEYPYGTAPLRPQFVQRDRLQAGLSLGVILIQSSEDGGSLHAARAALRYGRLLAYPQPSAADAAQGGRAVQATLRLLGGVDLESYLKCDARALQRVFRIRGREDYPELDRRLLALTPR</sequence>
<dbReference type="PANTHER" id="PTHR43022">
    <property type="entry name" value="PROTEIN SMF"/>
    <property type="match status" value="1"/>
</dbReference>
<dbReference type="PANTHER" id="PTHR43022:SF1">
    <property type="entry name" value="PROTEIN SMF"/>
    <property type="match status" value="1"/>
</dbReference>
<dbReference type="InterPro" id="IPR057666">
    <property type="entry name" value="DrpA_SLOG"/>
</dbReference>
<dbReference type="SUPFAM" id="SSF102405">
    <property type="entry name" value="MCP/YpsA-like"/>
    <property type="match status" value="1"/>
</dbReference>
<reference evidence="3 4" key="1">
    <citation type="submission" date="2020-08" db="EMBL/GenBank/DDBJ databases">
        <title>Genomic Encyclopedia of Type Strains, Phase IV (KMG-IV): sequencing the most valuable type-strain genomes for metagenomic binning, comparative biology and taxonomic classification.</title>
        <authorList>
            <person name="Goeker M."/>
        </authorList>
    </citation>
    <scope>NUCLEOTIDE SEQUENCE [LARGE SCALE GENOMIC DNA]</scope>
    <source>
        <strain evidence="3 4">DSM 21458</strain>
    </source>
</reference>